<dbReference type="PANTHER" id="PTHR31286:SF99">
    <property type="entry name" value="DUF4283 DOMAIN-CONTAINING PROTEIN"/>
    <property type="match status" value="1"/>
</dbReference>
<evidence type="ECO:0000256" key="1">
    <source>
        <dbReference type="SAM" id="MobiDB-lite"/>
    </source>
</evidence>
<sequence length="423" mass="48017">MNKTNKGLGTKPRPVQVQSWADKVRVSDATTRFKLKQLDRQPTGSRLVINDGALLETTEQWHRSIVGYFPGYKMSFHAAKSIARWAWSTQGLEQVMTMDSGFLIFRFRTKEDLQGILAKGPWMFGGKHIALQQWHPNFQFDKNNITTMPVWVRLYGLPFPLWSTEGLSKAASMVGKPLSFDEQTYHGTRLDYARLCVEVAAEDEYVNSFEIESPLSKAPCKVRVEYEWRPTRCKDCNTFGHSCHSQGKMKEARRRRPQKAIATTADNHQTLPHDIEKSQNPTPHPSDANQKTIILPNQKNKSQQPPQQKTTNSNLHPDTVHQEGQTDTTHQPDNKSSENAASQQRQMKHTTHKQTNPKTDKVLAEGKQKEVMIQDPEGTKGNEVVDENTAAGLQNKMDSLQSRTSRHTEEDHAETSSSRTDDS</sequence>
<gene>
    <name evidence="3" type="ORF">SVIM_LOCUS517423</name>
</gene>
<evidence type="ECO:0000313" key="3">
    <source>
        <dbReference type="EMBL" id="VFU66529.1"/>
    </source>
</evidence>
<organism evidence="3">
    <name type="scientific">Salix viminalis</name>
    <name type="common">Common osier</name>
    <name type="synonym">Basket willow</name>
    <dbReference type="NCBI Taxonomy" id="40686"/>
    <lineage>
        <taxon>Eukaryota</taxon>
        <taxon>Viridiplantae</taxon>
        <taxon>Streptophyta</taxon>
        <taxon>Embryophyta</taxon>
        <taxon>Tracheophyta</taxon>
        <taxon>Spermatophyta</taxon>
        <taxon>Magnoliopsida</taxon>
        <taxon>eudicotyledons</taxon>
        <taxon>Gunneridae</taxon>
        <taxon>Pentapetalae</taxon>
        <taxon>rosids</taxon>
        <taxon>fabids</taxon>
        <taxon>Malpighiales</taxon>
        <taxon>Salicaceae</taxon>
        <taxon>Saliceae</taxon>
        <taxon>Salix</taxon>
    </lineage>
</organism>
<reference evidence="3" key="1">
    <citation type="submission" date="2019-03" db="EMBL/GenBank/DDBJ databases">
        <authorList>
            <person name="Mank J."/>
            <person name="Almeida P."/>
        </authorList>
    </citation>
    <scope>NUCLEOTIDE SEQUENCE</scope>
    <source>
        <strain evidence="3">78183</strain>
    </source>
</reference>
<evidence type="ECO:0000259" key="2">
    <source>
        <dbReference type="Pfam" id="PF14111"/>
    </source>
</evidence>
<dbReference type="EMBL" id="CAADRP010002362">
    <property type="protein sequence ID" value="VFU66529.1"/>
    <property type="molecule type" value="Genomic_DNA"/>
</dbReference>
<protein>
    <recommendedName>
        <fullName evidence="2">DUF4283 domain-containing protein</fullName>
    </recommendedName>
</protein>
<feature type="region of interest" description="Disordered" evidence="1">
    <location>
        <begin position="239"/>
        <end position="423"/>
    </location>
</feature>
<proteinExistence type="predicted"/>
<feature type="compositionally biased region" description="Low complexity" evidence="1">
    <location>
        <begin position="296"/>
        <end position="314"/>
    </location>
</feature>
<feature type="compositionally biased region" description="Basic and acidic residues" evidence="1">
    <location>
        <begin position="406"/>
        <end position="423"/>
    </location>
</feature>
<dbReference type="InterPro" id="IPR025558">
    <property type="entry name" value="DUF4283"/>
</dbReference>
<feature type="domain" description="DUF4283" evidence="2">
    <location>
        <begin position="58"/>
        <end position="141"/>
    </location>
</feature>
<dbReference type="Pfam" id="PF14111">
    <property type="entry name" value="DUF4283"/>
    <property type="match status" value="1"/>
</dbReference>
<dbReference type="PANTHER" id="PTHR31286">
    <property type="entry name" value="GLYCINE-RICH CELL WALL STRUCTURAL PROTEIN 1.8-LIKE"/>
    <property type="match status" value="1"/>
</dbReference>
<name>A0A6N2NM58_SALVM</name>
<dbReference type="AlphaFoldDB" id="A0A6N2NM58"/>
<dbReference type="InterPro" id="IPR040256">
    <property type="entry name" value="At4g02000-like"/>
</dbReference>
<feature type="compositionally biased region" description="Basic and acidic residues" evidence="1">
    <location>
        <begin position="358"/>
        <end position="380"/>
    </location>
</feature>
<accession>A0A6N2NM58</accession>